<dbReference type="STRING" id="862515.HMPREF0658_0375"/>
<name>E0NQC4_9BACT</name>
<dbReference type="AlphaFoldDB" id="E0NQC4"/>
<dbReference type="BioCyc" id="PMAR862515-HMP:GMOO-386-MONOMER"/>
<gene>
    <name evidence="1" type="ORF">HMPREF0658_0375</name>
</gene>
<evidence type="ECO:0000313" key="2">
    <source>
        <dbReference type="Proteomes" id="UP000004394"/>
    </source>
</evidence>
<comment type="caution">
    <text evidence="1">The sequence shown here is derived from an EMBL/GenBank/DDBJ whole genome shotgun (WGS) entry which is preliminary data.</text>
</comment>
<dbReference type="HOGENOM" id="CLU_2619077_0_0_10"/>
<accession>E0NQC4</accession>
<evidence type="ECO:0000313" key="1">
    <source>
        <dbReference type="EMBL" id="EFM02667.1"/>
    </source>
</evidence>
<dbReference type="EMBL" id="AEEI01000016">
    <property type="protein sequence ID" value="EFM02667.1"/>
    <property type="molecule type" value="Genomic_DNA"/>
</dbReference>
<protein>
    <submittedName>
        <fullName evidence="1">Uncharacterized protein</fullName>
    </submittedName>
</protein>
<reference evidence="1" key="1">
    <citation type="submission" date="2010-07" db="EMBL/GenBank/DDBJ databases">
        <authorList>
            <person name="Muzny D."/>
            <person name="Qin X."/>
            <person name="Deng J."/>
            <person name="Jiang H."/>
            <person name="Liu Y."/>
            <person name="Qu J."/>
            <person name="Song X.-Z."/>
            <person name="Zhang L."/>
            <person name="Thornton R."/>
            <person name="Coyle M."/>
            <person name="Francisco L."/>
            <person name="Jackson L."/>
            <person name="Javaid M."/>
            <person name="Korchina V."/>
            <person name="Kovar C."/>
            <person name="Mata R."/>
            <person name="Mathew T."/>
            <person name="Ngo R."/>
            <person name="Nguyen L."/>
            <person name="Nguyen N."/>
            <person name="Okwuonu G."/>
            <person name="Ongeri F."/>
            <person name="Pham C."/>
            <person name="Simmons D."/>
            <person name="Wilczek-Boney K."/>
            <person name="Hale W."/>
            <person name="Jakkamsetti A."/>
            <person name="Pham P."/>
            <person name="Ruth R."/>
            <person name="San Lucas F."/>
            <person name="Warren J."/>
            <person name="Zhang J."/>
            <person name="Zhao Z."/>
            <person name="Zhou C."/>
            <person name="Zhu D."/>
            <person name="Lee S."/>
            <person name="Bess C."/>
            <person name="Blankenburg K."/>
            <person name="Forbes L."/>
            <person name="Fu Q."/>
            <person name="Gubbala S."/>
            <person name="Hirani K."/>
            <person name="Jayaseelan J.C."/>
            <person name="Lara F."/>
            <person name="Munidasa M."/>
            <person name="Palculict T."/>
            <person name="Patil S."/>
            <person name="Pu L.-L."/>
            <person name="Saada N."/>
            <person name="Tang L."/>
            <person name="Weissenberger G."/>
            <person name="Zhu Y."/>
            <person name="Hemphill L."/>
            <person name="Shang Y."/>
            <person name="Youmans B."/>
            <person name="Ayvaz T."/>
            <person name="Ross M."/>
            <person name="Santibanez J."/>
            <person name="Aqrawi P."/>
            <person name="Gross S."/>
            <person name="Joshi V."/>
            <person name="Fowler G."/>
            <person name="Nazareth L."/>
            <person name="Reid J."/>
            <person name="Worley K."/>
            <person name="Petrosino J."/>
            <person name="Highlander S."/>
            <person name="Gibbs R."/>
        </authorList>
    </citation>
    <scope>NUCLEOTIDE SEQUENCE [LARGE SCALE GENOMIC DNA]</scope>
    <source>
        <strain evidence="1">DSM 16973</strain>
    </source>
</reference>
<dbReference type="Proteomes" id="UP000004394">
    <property type="component" value="Unassembled WGS sequence"/>
</dbReference>
<proteinExistence type="predicted"/>
<organism evidence="1 2">
    <name type="scientific">Hoylesella marshii DSM 16973 = JCM 13450</name>
    <dbReference type="NCBI Taxonomy" id="862515"/>
    <lineage>
        <taxon>Bacteria</taxon>
        <taxon>Pseudomonadati</taxon>
        <taxon>Bacteroidota</taxon>
        <taxon>Bacteroidia</taxon>
        <taxon>Bacteroidales</taxon>
        <taxon>Prevotellaceae</taxon>
        <taxon>Hoylesella</taxon>
    </lineage>
</organism>
<sequence length="78" mass="9373">MQLVVSALRDVRNIIPYTQFAEKILYTRVRNKRISSNSPKEAYSPIALSRTRVLYKVSDLERMLKYSYREKDKIRLEY</sequence>
<keyword evidence="2" id="KW-1185">Reference proteome</keyword>